<name>A0A238KU58_9RHOB</name>
<dbReference type="OrthoDB" id="8479681at2"/>
<proteinExistence type="predicted"/>
<evidence type="ECO:0000256" key="1">
    <source>
        <dbReference type="SAM" id="MobiDB-lite"/>
    </source>
</evidence>
<feature type="region of interest" description="Disordered" evidence="1">
    <location>
        <begin position="33"/>
        <end position="55"/>
    </location>
</feature>
<dbReference type="AlphaFoldDB" id="A0A238KU58"/>
<evidence type="ECO:0000256" key="2">
    <source>
        <dbReference type="SAM" id="SignalP"/>
    </source>
</evidence>
<protein>
    <recommendedName>
        <fullName evidence="5">DUF3576 domain-containing protein</fullName>
    </recommendedName>
</protein>
<keyword evidence="2" id="KW-0732">Signal</keyword>
<sequence>MTFHTNFRAATIALAALALSGCSGGLASGDSGLFKRTSPAPTENIERQRQNTPLADDERSTIWGLFENKDDPNVTIEVNKYLWNASLEVLNFLPVQSVDPFSGVIITGFGTPPGGGSAYRATIYVQDPALDARSLKVALATRSGPASASTVRAVEDAILTRARQLRIRDGQL</sequence>
<evidence type="ECO:0008006" key="5">
    <source>
        <dbReference type="Google" id="ProtNLM"/>
    </source>
</evidence>
<dbReference type="Proteomes" id="UP000202922">
    <property type="component" value="Unassembled WGS sequence"/>
</dbReference>
<organism evidence="3 4">
    <name type="scientific">Actibacterium lipolyticum</name>
    <dbReference type="NCBI Taxonomy" id="1524263"/>
    <lineage>
        <taxon>Bacteria</taxon>
        <taxon>Pseudomonadati</taxon>
        <taxon>Pseudomonadota</taxon>
        <taxon>Alphaproteobacteria</taxon>
        <taxon>Rhodobacterales</taxon>
        <taxon>Roseobacteraceae</taxon>
        <taxon>Actibacterium</taxon>
    </lineage>
</organism>
<keyword evidence="4" id="KW-1185">Reference proteome</keyword>
<evidence type="ECO:0000313" key="4">
    <source>
        <dbReference type="Proteomes" id="UP000202922"/>
    </source>
</evidence>
<accession>A0A238KU58</accession>
<evidence type="ECO:0000313" key="3">
    <source>
        <dbReference type="EMBL" id="SMX46345.1"/>
    </source>
</evidence>
<reference evidence="4" key="1">
    <citation type="submission" date="2017-05" db="EMBL/GenBank/DDBJ databases">
        <authorList>
            <person name="Rodrigo-Torres L."/>
            <person name="Arahal R. D."/>
            <person name="Lucena T."/>
        </authorList>
    </citation>
    <scope>NUCLEOTIDE SEQUENCE [LARGE SCALE GENOMIC DNA]</scope>
    <source>
        <strain evidence="4">CECT 8621</strain>
    </source>
</reference>
<dbReference type="InterPro" id="IPR021959">
    <property type="entry name" value="DUF3576"/>
</dbReference>
<dbReference type="RefSeq" id="WP_093968128.1">
    <property type="nucleotide sequence ID" value="NZ_FXYE01000002.1"/>
</dbReference>
<dbReference type="EMBL" id="FXYE01000002">
    <property type="protein sequence ID" value="SMX46345.1"/>
    <property type="molecule type" value="Genomic_DNA"/>
</dbReference>
<feature type="chain" id="PRO_5012737445" description="DUF3576 domain-containing protein" evidence="2">
    <location>
        <begin position="28"/>
        <end position="172"/>
    </location>
</feature>
<feature type="signal peptide" evidence="2">
    <location>
        <begin position="1"/>
        <end position="27"/>
    </location>
</feature>
<gene>
    <name evidence="3" type="ORF">COL8621_03069</name>
</gene>
<dbReference type="Pfam" id="PF12100">
    <property type="entry name" value="DUF3576"/>
    <property type="match status" value="1"/>
</dbReference>